<proteinExistence type="predicted"/>
<dbReference type="Proteomes" id="UP000001844">
    <property type="component" value="Chromosome"/>
</dbReference>
<evidence type="ECO:0000313" key="2">
    <source>
        <dbReference type="Proteomes" id="UP000001844"/>
    </source>
</evidence>
<organism evidence="1 2">
    <name type="scientific">Nitrosococcus halophilus (strain Nc4)</name>
    <dbReference type="NCBI Taxonomy" id="472759"/>
    <lineage>
        <taxon>Bacteria</taxon>
        <taxon>Pseudomonadati</taxon>
        <taxon>Pseudomonadota</taxon>
        <taxon>Gammaproteobacteria</taxon>
        <taxon>Chromatiales</taxon>
        <taxon>Chromatiaceae</taxon>
        <taxon>Nitrosococcus</taxon>
    </lineage>
</organism>
<sequence length="366" mass="40773">MAVLVCLLLIVFPFLVPDRTDRAAPYPPSAKILDMVFDMSTVQTAAPGSDNWPITWADDNHQYTSWGDGGGFGGTNREGRVSMGFARIEGTKDHYQGFNVWGGKGSKNSAKFGGKSYGLISIDGVMYMWRCGPGSNAGVFKSQQLFKSMNHAASWDGLGWELTPRDFPNTEGFFCPTFLQFGKDYQGARDNYIYMYATENKGGADWDVQIPGEITLIRVPKSKIEDWMSYEFFAGFDNNGNPQWTSNVAKRKPVFEDVKNGVLRPSVAYIQGIDRYILIAQQVSRHRKNNGHIGIYDAPEPWGPWTTVLFGNPWDIGSNGNLQSGHKTVFWGFSTKWSKGNRFVMVYTGPGSDNWGTIEGSFVTSD</sequence>
<dbReference type="eggNOG" id="COG1680">
    <property type="taxonomic scope" value="Bacteria"/>
</dbReference>
<dbReference type="HOGENOM" id="CLU_756105_0_0_6"/>
<name>D5C0L6_NITHN</name>
<accession>D5C0L6</accession>
<dbReference type="KEGG" id="nhl:Nhal_3295"/>
<keyword evidence="2" id="KW-1185">Reference proteome</keyword>
<dbReference type="AlphaFoldDB" id="D5C0L6"/>
<protein>
    <submittedName>
        <fullName evidence="1">Uncharacterized protein</fullName>
    </submittedName>
</protein>
<dbReference type="STRING" id="472759.Nhal_3295"/>
<reference evidence="2" key="1">
    <citation type="submission" date="2010-04" db="EMBL/GenBank/DDBJ databases">
        <title>Complete genome sequence of Nitrosococcus halophilus Nc4, a salt-adapted, aerobic obligate ammonia-oxidizing sulfur purple bacterium.</title>
        <authorList>
            <consortium name="US DOE Joint Genome Institute"/>
            <person name="Campbell M.A."/>
            <person name="Malfatti S.A."/>
            <person name="Chain P.S.G."/>
            <person name="Heidelberg J.F."/>
            <person name="Ward B.B."/>
            <person name="Klotz M.G."/>
        </authorList>
    </citation>
    <scope>NUCLEOTIDE SEQUENCE [LARGE SCALE GENOMIC DNA]</scope>
    <source>
        <strain evidence="2">Nc4</strain>
    </source>
</reference>
<dbReference type="EMBL" id="CP001798">
    <property type="protein sequence ID" value="ADE16339.1"/>
    <property type="molecule type" value="Genomic_DNA"/>
</dbReference>
<evidence type="ECO:0000313" key="1">
    <source>
        <dbReference type="EMBL" id="ADE16339.1"/>
    </source>
</evidence>
<gene>
    <name evidence="1" type="ordered locus">Nhal_3295</name>
</gene>